<accession>F0SFB2</accession>
<evidence type="ECO:0000313" key="2">
    <source>
        <dbReference type="Proteomes" id="UP000006860"/>
    </source>
</evidence>
<dbReference type="STRING" id="756272.Plabr_0640"/>
<dbReference type="Gene3D" id="3.90.79.10">
    <property type="entry name" value="Nucleoside Triphosphate Pyrophosphohydrolase"/>
    <property type="match status" value="1"/>
</dbReference>
<dbReference type="eggNOG" id="COG4112">
    <property type="taxonomic scope" value="Bacteria"/>
</dbReference>
<protein>
    <submittedName>
        <fullName evidence="1">Phosphoesterase (MutT family)-like protein</fullName>
    </submittedName>
</protein>
<proteinExistence type="predicted"/>
<gene>
    <name evidence="1" type="ordered locus">Plabr_0640</name>
</gene>
<evidence type="ECO:0000313" key="1">
    <source>
        <dbReference type="EMBL" id="ADY58267.1"/>
    </source>
</evidence>
<reference evidence="2" key="1">
    <citation type="submission" date="2011-02" db="EMBL/GenBank/DDBJ databases">
        <title>The complete genome of Planctomyces brasiliensis DSM 5305.</title>
        <authorList>
            <person name="Lucas S."/>
            <person name="Copeland A."/>
            <person name="Lapidus A."/>
            <person name="Bruce D."/>
            <person name="Goodwin L."/>
            <person name="Pitluck S."/>
            <person name="Kyrpides N."/>
            <person name="Mavromatis K."/>
            <person name="Pagani I."/>
            <person name="Ivanova N."/>
            <person name="Ovchinnikova G."/>
            <person name="Lu M."/>
            <person name="Detter J.C."/>
            <person name="Han C."/>
            <person name="Land M."/>
            <person name="Hauser L."/>
            <person name="Markowitz V."/>
            <person name="Cheng J.-F."/>
            <person name="Hugenholtz P."/>
            <person name="Woyke T."/>
            <person name="Wu D."/>
            <person name="Tindall B."/>
            <person name="Pomrenke H.G."/>
            <person name="Brambilla E."/>
            <person name="Klenk H.-P."/>
            <person name="Eisen J.A."/>
        </authorList>
    </citation>
    <scope>NUCLEOTIDE SEQUENCE [LARGE SCALE GENOMIC DNA]</scope>
    <source>
        <strain evidence="2">ATCC 49424 / DSM 5305 / JCM 21570 / NBRC 103401 / IFAM 1448</strain>
    </source>
</reference>
<organism evidence="1 2">
    <name type="scientific">Rubinisphaera brasiliensis (strain ATCC 49424 / DSM 5305 / JCM 21570 / IAM 15109 / NBRC 103401 / IFAM 1448)</name>
    <name type="common">Planctomyces brasiliensis</name>
    <dbReference type="NCBI Taxonomy" id="756272"/>
    <lineage>
        <taxon>Bacteria</taxon>
        <taxon>Pseudomonadati</taxon>
        <taxon>Planctomycetota</taxon>
        <taxon>Planctomycetia</taxon>
        <taxon>Planctomycetales</taxon>
        <taxon>Planctomycetaceae</taxon>
        <taxon>Rubinisphaera</taxon>
    </lineage>
</organism>
<dbReference type="AlphaFoldDB" id="F0SFB2"/>
<dbReference type="Proteomes" id="UP000006860">
    <property type="component" value="Chromosome"/>
</dbReference>
<dbReference type="HOGENOM" id="CLU_115729_0_0_0"/>
<dbReference type="EMBL" id="CP002546">
    <property type="protein sequence ID" value="ADY58267.1"/>
    <property type="molecule type" value="Genomic_DNA"/>
</dbReference>
<name>F0SFB2_RUBBR</name>
<keyword evidence="2" id="KW-1185">Reference proteome</keyword>
<dbReference type="RefSeq" id="WP_013627010.1">
    <property type="nucleotide sequence ID" value="NC_015174.1"/>
</dbReference>
<dbReference type="KEGG" id="pbs:Plabr_0640"/>
<dbReference type="OrthoDB" id="6398375at2"/>
<sequence>MTDPSGVEHVLVVPTMLFHELGHFQGFNPNVEPYLKTLIDPAHTSYRPRDEMEQDPSFKQLIPYCLFMCDGNVFHYLRGSSQGESRLHSKRSLGVGGHISTLDVSDEDHAYILGMKREIEEEVEVGANYQQRLVGLLNDDLTEVGKVHLGLVHIFELDQPKVSPREASMMETGFSSPADLLEELDQFETWSQICLESLFDESGRLKN</sequence>